<feature type="domain" description="Histidine phosphotransferase ChpT C-terminal" evidence="1">
    <location>
        <begin position="87"/>
        <end position="202"/>
    </location>
</feature>
<sequence>MNDQSTRITPGALASLVGSRLCHDLVSPLGAIGNGVELLQMSGAFPGIAKSDEMQLISESIAAARSRIQSFRVAFGQAPGGQRVAHAEFERLVHGLSSTGRLKVQLDSAGDHPRTDVRMVLLGLMCMESAMPWGGRVLVCRAGTRWRLVAEAERTKPDTALWSWLGGAEMLPAATASEVHFPLLAEAAIEARRDLQWELDETGAEISF</sequence>
<name>A0ABT1MN24_9RHOB</name>
<comment type="caution">
    <text evidence="2">The sequence shown here is derived from an EMBL/GenBank/DDBJ whole genome shotgun (WGS) entry which is preliminary data.</text>
</comment>
<dbReference type="Gene3D" id="1.10.287.130">
    <property type="match status" value="1"/>
</dbReference>
<dbReference type="RefSeq" id="WP_255328698.1">
    <property type="nucleotide sequence ID" value="NZ_JAKZEU010000002.1"/>
</dbReference>
<evidence type="ECO:0000259" key="1">
    <source>
        <dbReference type="Pfam" id="PF10090"/>
    </source>
</evidence>
<reference evidence="2 3" key="1">
    <citation type="submission" date="2022-03" db="EMBL/GenBank/DDBJ databases">
        <authorList>
            <person name="He Y."/>
        </authorList>
    </citation>
    <scope>NUCLEOTIDE SEQUENCE [LARGE SCALE GENOMIC DNA]</scope>
    <source>
        <strain evidence="2 3">TK19116</strain>
    </source>
</reference>
<keyword evidence="3" id="KW-1185">Reference proteome</keyword>
<proteinExistence type="predicted"/>
<evidence type="ECO:0000313" key="2">
    <source>
        <dbReference type="EMBL" id="MCQ0969685.1"/>
    </source>
</evidence>
<dbReference type="Proteomes" id="UP001203945">
    <property type="component" value="Unassembled WGS sequence"/>
</dbReference>
<accession>A0ABT1MN24</accession>
<protein>
    <submittedName>
        <fullName evidence="2">Histidine phosphotransferase family protein</fullName>
    </submittedName>
</protein>
<organism evidence="2 3">
    <name type="scientific">Paracoccus albicereus</name>
    <dbReference type="NCBI Taxonomy" id="2922394"/>
    <lineage>
        <taxon>Bacteria</taxon>
        <taxon>Pseudomonadati</taxon>
        <taxon>Pseudomonadota</taxon>
        <taxon>Alphaproteobacteria</taxon>
        <taxon>Rhodobacterales</taxon>
        <taxon>Paracoccaceae</taxon>
        <taxon>Paracoccus</taxon>
    </lineage>
</organism>
<dbReference type="InterPro" id="IPR036890">
    <property type="entry name" value="HATPase_C_sf"/>
</dbReference>
<gene>
    <name evidence="2" type="ORF">MLD63_04495</name>
</gene>
<dbReference type="Pfam" id="PF10090">
    <property type="entry name" value="HPTransfase"/>
    <property type="match status" value="1"/>
</dbReference>
<dbReference type="InterPro" id="IPR018762">
    <property type="entry name" value="ChpT_C"/>
</dbReference>
<evidence type="ECO:0000313" key="3">
    <source>
        <dbReference type="Proteomes" id="UP001203945"/>
    </source>
</evidence>
<dbReference type="EMBL" id="JAKZEU010000002">
    <property type="protein sequence ID" value="MCQ0969685.1"/>
    <property type="molecule type" value="Genomic_DNA"/>
</dbReference>
<dbReference type="Gene3D" id="3.30.565.10">
    <property type="entry name" value="Histidine kinase-like ATPase, C-terminal domain"/>
    <property type="match status" value="1"/>
</dbReference>